<feature type="signal peptide" evidence="1">
    <location>
        <begin position="1"/>
        <end position="18"/>
    </location>
</feature>
<keyword evidence="3" id="KW-1185">Reference proteome</keyword>
<protein>
    <submittedName>
        <fullName evidence="2">Uncharacterized protein</fullName>
    </submittedName>
</protein>
<dbReference type="EMBL" id="QPFP01000005">
    <property type="protein sequence ID" value="TEB36501.1"/>
    <property type="molecule type" value="Genomic_DNA"/>
</dbReference>
<feature type="chain" id="PRO_5021397521" evidence="1">
    <location>
        <begin position="19"/>
        <end position="347"/>
    </location>
</feature>
<accession>A0A4Y7TR93</accession>
<dbReference type="Proteomes" id="UP000298030">
    <property type="component" value="Unassembled WGS sequence"/>
</dbReference>
<gene>
    <name evidence="2" type="ORF">FA13DRAFT_1771125</name>
</gene>
<comment type="caution">
    <text evidence="2">The sequence shown here is derived from an EMBL/GenBank/DDBJ whole genome shotgun (WGS) entry which is preliminary data.</text>
</comment>
<evidence type="ECO:0000313" key="3">
    <source>
        <dbReference type="Proteomes" id="UP000298030"/>
    </source>
</evidence>
<keyword evidence="1" id="KW-0732">Signal</keyword>
<dbReference type="AlphaFoldDB" id="A0A4Y7TR93"/>
<evidence type="ECO:0000313" key="2">
    <source>
        <dbReference type="EMBL" id="TEB36501.1"/>
    </source>
</evidence>
<proteinExistence type="predicted"/>
<organism evidence="2 3">
    <name type="scientific">Coprinellus micaceus</name>
    <name type="common">Glistening ink-cap mushroom</name>
    <name type="synonym">Coprinus micaceus</name>
    <dbReference type="NCBI Taxonomy" id="71717"/>
    <lineage>
        <taxon>Eukaryota</taxon>
        <taxon>Fungi</taxon>
        <taxon>Dikarya</taxon>
        <taxon>Basidiomycota</taxon>
        <taxon>Agaricomycotina</taxon>
        <taxon>Agaricomycetes</taxon>
        <taxon>Agaricomycetidae</taxon>
        <taxon>Agaricales</taxon>
        <taxon>Agaricineae</taxon>
        <taxon>Psathyrellaceae</taxon>
        <taxon>Coprinellus</taxon>
    </lineage>
</organism>
<evidence type="ECO:0000256" key="1">
    <source>
        <dbReference type="SAM" id="SignalP"/>
    </source>
</evidence>
<reference evidence="2 3" key="1">
    <citation type="journal article" date="2019" name="Nat. Ecol. Evol.">
        <title>Megaphylogeny resolves global patterns of mushroom evolution.</title>
        <authorList>
            <person name="Varga T."/>
            <person name="Krizsan K."/>
            <person name="Foldi C."/>
            <person name="Dima B."/>
            <person name="Sanchez-Garcia M."/>
            <person name="Sanchez-Ramirez S."/>
            <person name="Szollosi G.J."/>
            <person name="Szarkandi J.G."/>
            <person name="Papp V."/>
            <person name="Albert L."/>
            <person name="Andreopoulos W."/>
            <person name="Angelini C."/>
            <person name="Antonin V."/>
            <person name="Barry K.W."/>
            <person name="Bougher N.L."/>
            <person name="Buchanan P."/>
            <person name="Buyck B."/>
            <person name="Bense V."/>
            <person name="Catcheside P."/>
            <person name="Chovatia M."/>
            <person name="Cooper J."/>
            <person name="Damon W."/>
            <person name="Desjardin D."/>
            <person name="Finy P."/>
            <person name="Geml J."/>
            <person name="Haridas S."/>
            <person name="Hughes K."/>
            <person name="Justo A."/>
            <person name="Karasinski D."/>
            <person name="Kautmanova I."/>
            <person name="Kiss B."/>
            <person name="Kocsube S."/>
            <person name="Kotiranta H."/>
            <person name="LaButti K.M."/>
            <person name="Lechner B.E."/>
            <person name="Liimatainen K."/>
            <person name="Lipzen A."/>
            <person name="Lukacs Z."/>
            <person name="Mihaltcheva S."/>
            <person name="Morgado L.N."/>
            <person name="Niskanen T."/>
            <person name="Noordeloos M.E."/>
            <person name="Ohm R.A."/>
            <person name="Ortiz-Santana B."/>
            <person name="Ovrebo C."/>
            <person name="Racz N."/>
            <person name="Riley R."/>
            <person name="Savchenko A."/>
            <person name="Shiryaev A."/>
            <person name="Soop K."/>
            <person name="Spirin V."/>
            <person name="Szebenyi C."/>
            <person name="Tomsovsky M."/>
            <person name="Tulloss R.E."/>
            <person name="Uehling J."/>
            <person name="Grigoriev I.V."/>
            <person name="Vagvolgyi C."/>
            <person name="Papp T."/>
            <person name="Martin F.M."/>
            <person name="Miettinen O."/>
            <person name="Hibbett D.S."/>
            <person name="Nagy L.G."/>
        </authorList>
    </citation>
    <scope>NUCLEOTIDE SEQUENCE [LARGE SCALE GENOMIC DNA]</scope>
    <source>
        <strain evidence="2 3">FP101781</strain>
    </source>
</reference>
<name>A0A4Y7TR93_COPMI</name>
<sequence>MIGVAATVLLLLSQSPEGFGVAQAVTSSSAATPITITSTASSVYQSTYATTTYSSSYATPSSGYQTTYTSTTYSSSYASPSGSICWWAPEGATSYAQPSATVTLVPTTTWAGGVASTAFATVTGALTQVVPGGTTTAAVPAATQVIPGGTTTAATVAARNNNGSVTSVTLSAAGTQNVTTFYPTQGGIIRAIVIYNFACRPTHHIVGVLLTNRRHSRCRLALCMSLLAEVLIHGHETSDRGGRTAESIHTWDIRVLRSSWYNGKTAGFDATAYPTAYPTVSVNGSVLVCAGPNSTAAAPVNATISSNSTDGESLKSTGNEENGASVYVGSAIAIGASILALAQHILV</sequence>